<keyword evidence="2" id="KW-1185">Reference proteome</keyword>
<dbReference type="Proteomes" id="UP001054945">
    <property type="component" value="Unassembled WGS sequence"/>
</dbReference>
<evidence type="ECO:0000313" key="2">
    <source>
        <dbReference type="Proteomes" id="UP001054945"/>
    </source>
</evidence>
<reference evidence="1 2" key="1">
    <citation type="submission" date="2021-06" db="EMBL/GenBank/DDBJ databases">
        <title>Caerostris extrusa draft genome.</title>
        <authorList>
            <person name="Kono N."/>
            <person name="Arakawa K."/>
        </authorList>
    </citation>
    <scope>NUCLEOTIDE SEQUENCE [LARGE SCALE GENOMIC DNA]</scope>
</reference>
<gene>
    <name evidence="1" type="ORF">CEXT_502751</name>
</gene>
<organism evidence="1 2">
    <name type="scientific">Caerostris extrusa</name>
    <name type="common">Bark spider</name>
    <name type="synonym">Caerostris bankana</name>
    <dbReference type="NCBI Taxonomy" id="172846"/>
    <lineage>
        <taxon>Eukaryota</taxon>
        <taxon>Metazoa</taxon>
        <taxon>Ecdysozoa</taxon>
        <taxon>Arthropoda</taxon>
        <taxon>Chelicerata</taxon>
        <taxon>Arachnida</taxon>
        <taxon>Araneae</taxon>
        <taxon>Araneomorphae</taxon>
        <taxon>Entelegynae</taxon>
        <taxon>Araneoidea</taxon>
        <taxon>Araneidae</taxon>
        <taxon>Caerostris</taxon>
    </lineage>
</organism>
<accession>A0AAV4MKI7</accession>
<dbReference type="AlphaFoldDB" id="A0AAV4MKI7"/>
<protein>
    <submittedName>
        <fullName evidence="1">Uncharacterized protein</fullName>
    </submittedName>
</protein>
<dbReference type="EMBL" id="BPLR01019836">
    <property type="protein sequence ID" value="GIX72320.1"/>
    <property type="molecule type" value="Genomic_DNA"/>
</dbReference>
<name>A0AAV4MKI7_CAEEX</name>
<evidence type="ECO:0000313" key="1">
    <source>
        <dbReference type="EMBL" id="GIX72320.1"/>
    </source>
</evidence>
<comment type="caution">
    <text evidence="1">The sequence shown here is derived from an EMBL/GenBank/DDBJ whole genome shotgun (WGS) entry which is preliminary data.</text>
</comment>
<feature type="non-terminal residue" evidence="1">
    <location>
        <position position="1"/>
    </location>
</feature>
<sequence length="35" mass="4062">MAFEDLYRPPRRHVEDVSAYEFIARSGSAMDTFPV</sequence>
<proteinExistence type="predicted"/>